<dbReference type="RefSeq" id="WP_133502847.1">
    <property type="nucleotide sequence ID" value="NZ_SNXC01000009.1"/>
</dbReference>
<dbReference type="AlphaFoldDB" id="A0A4R6ME26"/>
<accession>A0A4R6ME26</accession>
<keyword evidence="3" id="KW-1185">Reference proteome</keyword>
<keyword evidence="1" id="KW-0472">Membrane</keyword>
<feature type="transmembrane region" description="Helical" evidence="1">
    <location>
        <begin position="12"/>
        <end position="39"/>
    </location>
</feature>
<comment type="caution">
    <text evidence="2">The sequence shown here is derived from an EMBL/GenBank/DDBJ whole genome shotgun (WGS) entry which is preliminary data.</text>
</comment>
<organism evidence="2 3">
    <name type="scientific">Marinomonas balearica</name>
    <dbReference type="NCBI Taxonomy" id="491947"/>
    <lineage>
        <taxon>Bacteria</taxon>
        <taxon>Pseudomonadati</taxon>
        <taxon>Pseudomonadota</taxon>
        <taxon>Gammaproteobacteria</taxon>
        <taxon>Oceanospirillales</taxon>
        <taxon>Oceanospirillaceae</taxon>
        <taxon>Marinomonas</taxon>
    </lineage>
</organism>
<dbReference type="OrthoDB" id="5766995at2"/>
<proteinExistence type="predicted"/>
<protein>
    <submittedName>
        <fullName evidence="2">Uncharacterized protein DUF4389</fullName>
    </submittedName>
</protein>
<evidence type="ECO:0000313" key="2">
    <source>
        <dbReference type="EMBL" id="TDP00028.1"/>
    </source>
</evidence>
<keyword evidence="1" id="KW-1133">Transmembrane helix</keyword>
<dbReference type="Pfam" id="PF14333">
    <property type="entry name" value="DUF4389"/>
    <property type="match status" value="1"/>
</dbReference>
<gene>
    <name evidence="2" type="ORF">DFP79_1047</name>
</gene>
<dbReference type="InterPro" id="IPR025498">
    <property type="entry name" value="DUF4389"/>
</dbReference>
<dbReference type="Proteomes" id="UP000294656">
    <property type="component" value="Unassembled WGS sequence"/>
</dbReference>
<evidence type="ECO:0000313" key="3">
    <source>
        <dbReference type="Proteomes" id="UP000294656"/>
    </source>
</evidence>
<sequence>MNKAGYQNQSFWIRLIFMLIYWGVLNIALTLFGLLLFIVTIVKLGSKHEPTTLNKWLACLSSFIRDTIKFLSFDVEDKPYPFKPW</sequence>
<reference evidence="2 3" key="1">
    <citation type="submission" date="2019-03" db="EMBL/GenBank/DDBJ databases">
        <title>Genomic Encyclopedia of Type Strains, Phase III (KMG-III): the genomes of soil and plant-associated and newly described type strains.</title>
        <authorList>
            <person name="Whitman W."/>
        </authorList>
    </citation>
    <scope>NUCLEOTIDE SEQUENCE [LARGE SCALE GENOMIC DNA]</scope>
    <source>
        <strain evidence="2 3">CECT 7378</strain>
    </source>
</reference>
<dbReference type="EMBL" id="SNXC01000009">
    <property type="protein sequence ID" value="TDP00028.1"/>
    <property type="molecule type" value="Genomic_DNA"/>
</dbReference>
<name>A0A4R6ME26_9GAMM</name>
<evidence type="ECO:0000256" key="1">
    <source>
        <dbReference type="SAM" id="Phobius"/>
    </source>
</evidence>
<keyword evidence="1" id="KW-0812">Transmembrane</keyword>